<keyword evidence="1" id="KW-0540">Nuclease</keyword>
<dbReference type="KEGG" id="cmb:CSW64_02955"/>
<dbReference type="AlphaFoldDB" id="A0A2D2AU00"/>
<dbReference type="InterPro" id="IPR012337">
    <property type="entry name" value="RNaseH-like_sf"/>
</dbReference>
<name>A0A2D2AU00_9CAUL</name>
<sequence>MAKQEIYVSTDIEADGPIPGPHSMLSFGSAAYLADKTLIATFSANLEPLPGAAPHPRTQAWWEQNTEAFAAVQIDRQAPETAMPAYAAWLKALPGKPVFVGFPASYDFMFVYWYLMRFAGESPFSHAALDIKTLAMVALKGDYRDAVKRNMPRAWFDHLPHTHVALDDAIEQGALFCNILAEVRRSQDSAV</sequence>
<keyword evidence="2" id="KW-1185">Reference proteome</keyword>
<dbReference type="GO" id="GO:0004527">
    <property type="term" value="F:exonuclease activity"/>
    <property type="evidence" value="ECO:0007669"/>
    <property type="project" value="UniProtKB-KW"/>
</dbReference>
<dbReference type="EMBL" id="CP024201">
    <property type="protein sequence ID" value="ATQ41447.1"/>
    <property type="molecule type" value="Genomic_DNA"/>
</dbReference>
<organism evidence="1 2">
    <name type="scientific">Caulobacter mirabilis</name>
    <dbReference type="NCBI Taxonomy" id="69666"/>
    <lineage>
        <taxon>Bacteria</taxon>
        <taxon>Pseudomonadati</taxon>
        <taxon>Pseudomonadota</taxon>
        <taxon>Alphaproteobacteria</taxon>
        <taxon>Caulobacterales</taxon>
        <taxon>Caulobacteraceae</taxon>
        <taxon>Caulobacter</taxon>
    </lineage>
</organism>
<keyword evidence="1" id="KW-0269">Exonuclease</keyword>
<evidence type="ECO:0000313" key="1">
    <source>
        <dbReference type="EMBL" id="ATQ41447.1"/>
    </source>
</evidence>
<reference evidence="1 2" key="1">
    <citation type="submission" date="2017-10" db="EMBL/GenBank/DDBJ databases">
        <title>Genome sequence of Caulobacter mirabilis FWC38.</title>
        <authorList>
            <person name="Fiebig A."/>
            <person name="Crosson S."/>
        </authorList>
    </citation>
    <scope>NUCLEOTIDE SEQUENCE [LARGE SCALE GENOMIC DNA]</scope>
    <source>
        <strain evidence="1 2">FWC 38</strain>
    </source>
</reference>
<proteinExistence type="predicted"/>
<protein>
    <submittedName>
        <fullName evidence="1">Exonuclease</fullName>
    </submittedName>
</protein>
<dbReference type="Proteomes" id="UP000228945">
    <property type="component" value="Chromosome"/>
</dbReference>
<accession>A0A2D2AU00</accession>
<evidence type="ECO:0000313" key="2">
    <source>
        <dbReference type="Proteomes" id="UP000228945"/>
    </source>
</evidence>
<dbReference type="SUPFAM" id="SSF53098">
    <property type="entry name" value="Ribonuclease H-like"/>
    <property type="match status" value="1"/>
</dbReference>
<dbReference type="GO" id="GO:0003676">
    <property type="term" value="F:nucleic acid binding"/>
    <property type="evidence" value="ECO:0007669"/>
    <property type="project" value="InterPro"/>
</dbReference>
<dbReference type="RefSeq" id="WP_099620703.1">
    <property type="nucleotide sequence ID" value="NZ_CP024201.1"/>
</dbReference>
<dbReference type="InterPro" id="IPR036397">
    <property type="entry name" value="RNaseH_sf"/>
</dbReference>
<dbReference type="OrthoDB" id="9803925at2"/>
<keyword evidence="1" id="KW-0378">Hydrolase</keyword>
<dbReference type="Gene3D" id="3.30.420.10">
    <property type="entry name" value="Ribonuclease H-like superfamily/Ribonuclease H"/>
    <property type="match status" value="1"/>
</dbReference>
<gene>
    <name evidence="1" type="ORF">CSW64_02955</name>
</gene>